<evidence type="ECO:0000313" key="3">
    <source>
        <dbReference type="Proteomes" id="UP000001396"/>
    </source>
</evidence>
<protein>
    <submittedName>
        <fullName evidence="2">Uncharacterized protein</fullName>
    </submittedName>
</protein>
<dbReference type="InParanoid" id="D3B8E5"/>
<dbReference type="AlphaFoldDB" id="D3B8E5"/>
<feature type="compositionally biased region" description="Low complexity" evidence="1">
    <location>
        <begin position="81"/>
        <end position="119"/>
    </location>
</feature>
<reference evidence="2 3" key="1">
    <citation type="journal article" date="2011" name="Genome Res.">
        <title>Phylogeny-wide analysis of social amoeba genomes highlights ancient origins for complex intercellular communication.</title>
        <authorList>
            <person name="Heidel A.J."/>
            <person name="Lawal H.M."/>
            <person name="Felder M."/>
            <person name="Schilde C."/>
            <person name="Helps N.R."/>
            <person name="Tunggal B."/>
            <person name="Rivero F."/>
            <person name="John U."/>
            <person name="Schleicher M."/>
            <person name="Eichinger L."/>
            <person name="Platzer M."/>
            <person name="Noegel A.A."/>
            <person name="Schaap P."/>
            <person name="Gloeckner G."/>
        </authorList>
    </citation>
    <scope>NUCLEOTIDE SEQUENCE [LARGE SCALE GENOMIC DNA]</scope>
    <source>
        <strain evidence="3">ATCC 26659 / Pp 5 / PN500</strain>
    </source>
</reference>
<dbReference type="GeneID" id="31360225"/>
<proteinExistence type="predicted"/>
<accession>D3B8E5</accession>
<organism evidence="2 3">
    <name type="scientific">Heterostelium pallidum (strain ATCC 26659 / Pp 5 / PN500)</name>
    <name type="common">Cellular slime mold</name>
    <name type="synonym">Polysphondylium pallidum</name>
    <dbReference type="NCBI Taxonomy" id="670386"/>
    <lineage>
        <taxon>Eukaryota</taxon>
        <taxon>Amoebozoa</taxon>
        <taxon>Evosea</taxon>
        <taxon>Eumycetozoa</taxon>
        <taxon>Dictyostelia</taxon>
        <taxon>Acytosteliales</taxon>
        <taxon>Acytosteliaceae</taxon>
        <taxon>Heterostelium</taxon>
    </lineage>
</organism>
<dbReference type="Proteomes" id="UP000001396">
    <property type="component" value="Unassembled WGS sequence"/>
</dbReference>
<dbReference type="EMBL" id="ADBJ01000020">
    <property type="protein sequence ID" value="EFA82313.1"/>
    <property type="molecule type" value="Genomic_DNA"/>
</dbReference>
<keyword evidence="3" id="KW-1185">Reference proteome</keyword>
<sequence length="129" mass="14699">MGYRSEMQQHVKPSKSDWDLLNQIFSLEYELIDNNSDQSKLDKLKRPIDQIDSLKLTNLCEQLINNLALKRIQQIRDTGKHQQIATQQQQQQITNIQSPSQSSTPSSTLSSSTSLHSSNNYIVRASPSK</sequence>
<dbReference type="RefSeq" id="XP_020434430.1">
    <property type="nucleotide sequence ID" value="XM_020575635.1"/>
</dbReference>
<comment type="caution">
    <text evidence="2">The sequence shown here is derived from an EMBL/GenBank/DDBJ whole genome shotgun (WGS) entry which is preliminary data.</text>
</comment>
<evidence type="ECO:0000256" key="1">
    <source>
        <dbReference type="SAM" id="MobiDB-lite"/>
    </source>
</evidence>
<name>D3B8E5_HETP5</name>
<evidence type="ECO:0000313" key="2">
    <source>
        <dbReference type="EMBL" id="EFA82313.1"/>
    </source>
</evidence>
<gene>
    <name evidence="2" type="ORF">PPL_04738</name>
</gene>
<feature type="region of interest" description="Disordered" evidence="1">
    <location>
        <begin position="78"/>
        <end position="129"/>
    </location>
</feature>